<sequence>MSESNAEAAHGSGASGILAWSWKHLALIRESAKTLGGCPTLRAQSHLDRVVKYRPGQSGSGEPSGCAQEMRGARTVHGKTAKRSRGDWISGAQT</sequence>
<dbReference type="EMBL" id="JANPWB010000004">
    <property type="protein sequence ID" value="KAJ1195120.1"/>
    <property type="molecule type" value="Genomic_DNA"/>
</dbReference>
<evidence type="ECO:0000313" key="4">
    <source>
        <dbReference type="EMBL" id="KAJ1195124.1"/>
    </source>
</evidence>
<evidence type="ECO:0000256" key="1">
    <source>
        <dbReference type="SAM" id="MobiDB-lite"/>
    </source>
</evidence>
<organism evidence="4 6">
    <name type="scientific">Pleurodeles waltl</name>
    <name type="common">Iberian ribbed newt</name>
    <dbReference type="NCBI Taxonomy" id="8319"/>
    <lineage>
        <taxon>Eukaryota</taxon>
        <taxon>Metazoa</taxon>
        <taxon>Chordata</taxon>
        <taxon>Craniata</taxon>
        <taxon>Vertebrata</taxon>
        <taxon>Euteleostomi</taxon>
        <taxon>Amphibia</taxon>
        <taxon>Batrachia</taxon>
        <taxon>Caudata</taxon>
        <taxon>Salamandroidea</taxon>
        <taxon>Salamandridae</taxon>
        <taxon>Pleurodelinae</taxon>
        <taxon>Pleurodeles</taxon>
    </lineage>
</organism>
<name>A0AAV7V123_PLEWA</name>
<dbReference type="AlphaFoldDB" id="A0AAV7V123"/>
<protein>
    <submittedName>
        <fullName evidence="4">Uncharacterized protein</fullName>
    </submittedName>
</protein>
<accession>A0AAV7V123</accession>
<gene>
    <name evidence="2" type="ORF">NDU88_004394</name>
    <name evidence="3" type="ORF">NDU88_004402</name>
    <name evidence="4" type="ORF">NDU88_004406</name>
    <name evidence="5" type="ORF">NDU88_004410</name>
</gene>
<proteinExistence type="predicted"/>
<evidence type="ECO:0000313" key="5">
    <source>
        <dbReference type="EMBL" id="KAJ1195128.1"/>
    </source>
</evidence>
<comment type="caution">
    <text evidence="4">The sequence shown here is derived from an EMBL/GenBank/DDBJ whole genome shotgun (WGS) entry which is preliminary data.</text>
</comment>
<evidence type="ECO:0000313" key="6">
    <source>
        <dbReference type="Proteomes" id="UP001066276"/>
    </source>
</evidence>
<feature type="compositionally biased region" description="Basic residues" evidence="1">
    <location>
        <begin position="74"/>
        <end position="83"/>
    </location>
</feature>
<dbReference type="EMBL" id="JANPWB010000004">
    <property type="protein sequence ID" value="KAJ1195124.1"/>
    <property type="molecule type" value="Genomic_DNA"/>
</dbReference>
<dbReference type="EMBL" id="JANPWB010000004">
    <property type="protein sequence ID" value="KAJ1195112.1"/>
    <property type="molecule type" value="Genomic_DNA"/>
</dbReference>
<reference evidence="4" key="1">
    <citation type="journal article" date="2022" name="bioRxiv">
        <title>Sequencing and chromosome-scale assembly of the giantPleurodeles waltlgenome.</title>
        <authorList>
            <person name="Brown T."/>
            <person name="Elewa A."/>
            <person name="Iarovenko S."/>
            <person name="Subramanian E."/>
            <person name="Araus A.J."/>
            <person name="Petzold A."/>
            <person name="Susuki M."/>
            <person name="Suzuki K.-i.T."/>
            <person name="Hayashi T."/>
            <person name="Toyoda A."/>
            <person name="Oliveira C."/>
            <person name="Osipova E."/>
            <person name="Leigh N.D."/>
            <person name="Simon A."/>
            <person name="Yun M.H."/>
        </authorList>
    </citation>
    <scope>NUCLEOTIDE SEQUENCE</scope>
    <source>
        <strain evidence="4">20211129_DDA</strain>
        <tissue evidence="4">Liver</tissue>
    </source>
</reference>
<dbReference type="Proteomes" id="UP001066276">
    <property type="component" value="Chromosome 2_2"/>
</dbReference>
<keyword evidence="6" id="KW-1185">Reference proteome</keyword>
<evidence type="ECO:0000313" key="3">
    <source>
        <dbReference type="EMBL" id="KAJ1195120.1"/>
    </source>
</evidence>
<feature type="region of interest" description="Disordered" evidence="1">
    <location>
        <begin position="53"/>
        <end position="94"/>
    </location>
</feature>
<dbReference type="EMBL" id="JANPWB010000004">
    <property type="protein sequence ID" value="KAJ1195128.1"/>
    <property type="molecule type" value="Genomic_DNA"/>
</dbReference>
<evidence type="ECO:0000313" key="2">
    <source>
        <dbReference type="EMBL" id="KAJ1195112.1"/>
    </source>
</evidence>